<evidence type="ECO:0000313" key="2">
    <source>
        <dbReference type="EMBL" id="CAK0862451.1"/>
    </source>
</evidence>
<dbReference type="Proteomes" id="UP001189429">
    <property type="component" value="Unassembled WGS sequence"/>
</dbReference>
<gene>
    <name evidence="2" type="ORF">PCOR1329_LOCUS50863</name>
</gene>
<name>A0ABN9USN2_9DINO</name>
<keyword evidence="3" id="KW-1185">Reference proteome</keyword>
<feature type="region of interest" description="Disordered" evidence="1">
    <location>
        <begin position="134"/>
        <end position="175"/>
    </location>
</feature>
<proteinExistence type="predicted"/>
<comment type="caution">
    <text evidence="2">The sequence shown here is derived from an EMBL/GenBank/DDBJ whole genome shotgun (WGS) entry which is preliminary data.</text>
</comment>
<evidence type="ECO:0000256" key="1">
    <source>
        <dbReference type="SAM" id="MobiDB-lite"/>
    </source>
</evidence>
<feature type="region of interest" description="Disordered" evidence="1">
    <location>
        <begin position="190"/>
        <end position="211"/>
    </location>
</feature>
<protein>
    <submittedName>
        <fullName evidence="2">Uncharacterized protein</fullName>
    </submittedName>
</protein>
<evidence type="ECO:0000313" key="3">
    <source>
        <dbReference type="Proteomes" id="UP001189429"/>
    </source>
</evidence>
<reference evidence="2" key="1">
    <citation type="submission" date="2023-10" db="EMBL/GenBank/DDBJ databases">
        <authorList>
            <person name="Chen Y."/>
            <person name="Shah S."/>
            <person name="Dougan E. K."/>
            <person name="Thang M."/>
            <person name="Chan C."/>
        </authorList>
    </citation>
    <scope>NUCLEOTIDE SEQUENCE [LARGE SCALE GENOMIC DNA]</scope>
</reference>
<organism evidence="2 3">
    <name type="scientific">Prorocentrum cordatum</name>
    <dbReference type="NCBI Taxonomy" id="2364126"/>
    <lineage>
        <taxon>Eukaryota</taxon>
        <taxon>Sar</taxon>
        <taxon>Alveolata</taxon>
        <taxon>Dinophyceae</taxon>
        <taxon>Prorocentrales</taxon>
        <taxon>Prorocentraceae</taxon>
        <taxon>Prorocentrum</taxon>
    </lineage>
</organism>
<dbReference type="EMBL" id="CAUYUJ010016163">
    <property type="protein sequence ID" value="CAK0862451.1"/>
    <property type="molecule type" value="Genomic_DNA"/>
</dbReference>
<sequence>MFFIAQSAVLFRLGPNHYSFFASLLWPPFAEILGLVYGVLFACGAADGITACLFILASSSNTAVAFLCRVLTMDTFYPIGLVHLTLEYSMTLMSKVFICRLVNMMIAHAEAEPVMDPSSGHEADNAWVREHVLFQGPPGGRTRGPPPAGGPRGRAHGPEPAQDAQRGWASGDGALPRRRLSDMFNCTGLESEDHSLSRQATPLSRGEHDRQYSDSVFSDIVGGGLHYD</sequence>
<accession>A0ABN9USN2</accession>